<gene>
    <name evidence="1" type="ORF">E4U57_002730</name>
</gene>
<organism evidence="1 2">
    <name type="scientific">Claviceps arundinis</name>
    <dbReference type="NCBI Taxonomy" id="1623583"/>
    <lineage>
        <taxon>Eukaryota</taxon>
        <taxon>Fungi</taxon>
        <taxon>Dikarya</taxon>
        <taxon>Ascomycota</taxon>
        <taxon>Pezizomycotina</taxon>
        <taxon>Sordariomycetes</taxon>
        <taxon>Hypocreomycetidae</taxon>
        <taxon>Hypocreales</taxon>
        <taxon>Clavicipitaceae</taxon>
        <taxon>Claviceps</taxon>
    </lineage>
</organism>
<evidence type="ECO:0000313" key="1">
    <source>
        <dbReference type="EMBL" id="KAG5956283.1"/>
    </source>
</evidence>
<sequence>MPCYVVDFVFQRVIDNGWIILCPLLSIEGVVQECLFEEVGKVVGVFEVIGMDCTVQDST</sequence>
<accession>A0ABQ7P813</accession>
<name>A0ABQ7P813_9HYPO</name>
<proteinExistence type="predicted"/>
<reference evidence="1 2" key="1">
    <citation type="journal article" date="2020" name="bioRxiv">
        <title>Whole genome comparisons of ergot fungi reveals the divergence and evolution of species within the genus Claviceps are the result of varying mechanisms driving genome evolution and host range expansion.</title>
        <authorList>
            <person name="Wyka S.A."/>
            <person name="Mondo S.J."/>
            <person name="Liu M."/>
            <person name="Dettman J."/>
            <person name="Nalam V."/>
            <person name="Broders K.D."/>
        </authorList>
    </citation>
    <scope>NUCLEOTIDE SEQUENCE [LARGE SCALE GENOMIC DNA]</scope>
    <source>
        <strain evidence="1 2">LM583</strain>
    </source>
</reference>
<dbReference type="Proteomes" id="UP000742024">
    <property type="component" value="Unassembled WGS sequence"/>
</dbReference>
<protein>
    <submittedName>
        <fullName evidence="1">Uncharacterized protein</fullName>
    </submittedName>
</protein>
<keyword evidence="2" id="KW-1185">Reference proteome</keyword>
<dbReference type="EMBL" id="SRPR01000212">
    <property type="protein sequence ID" value="KAG5956283.1"/>
    <property type="molecule type" value="Genomic_DNA"/>
</dbReference>
<comment type="caution">
    <text evidence="1">The sequence shown here is derived from an EMBL/GenBank/DDBJ whole genome shotgun (WGS) entry which is preliminary data.</text>
</comment>
<evidence type="ECO:0000313" key="2">
    <source>
        <dbReference type="Proteomes" id="UP000742024"/>
    </source>
</evidence>